<dbReference type="SUPFAM" id="SSF53383">
    <property type="entry name" value="PLP-dependent transferases"/>
    <property type="match status" value="1"/>
</dbReference>
<dbReference type="PANTHER" id="PTHR11601:SF34">
    <property type="entry name" value="CYSTEINE DESULFURASE"/>
    <property type="match status" value="1"/>
</dbReference>
<keyword evidence="9" id="KW-0411">Iron-sulfur</keyword>
<dbReference type="EMBL" id="QRDP01000004">
    <property type="protein sequence ID" value="RED15434.1"/>
    <property type="molecule type" value="Genomic_DNA"/>
</dbReference>
<evidence type="ECO:0000313" key="13">
    <source>
        <dbReference type="Proteomes" id="UP000256310"/>
    </source>
</evidence>
<protein>
    <recommendedName>
        <fullName evidence="4">Cysteine desulfurase</fullName>
    </recommendedName>
</protein>
<comment type="similarity">
    <text evidence="3">Belongs to the class-V pyridoxal-phosphate-dependent aminotransferase family. NifS/IscS subfamily.</text>
</comment>
<proteinExistence type="inferred from homology"/>
<dbReference type="InterPro" id="IPR000192">
    <property type="entry name" value="Aminotrans_V_dom"/>
</dbReference>
<dbReference type="GO" id="GO:0051536">
    <property type="term" value="F:iron-sulfur cluster binding"/>
    <property type="evidence" value="ECO:0007669"/>
    <property type="project" value="UniProtKB-KW"/>
</dbReference>
<keyword evidence="6" id="KW-0479">Metal-binding</keyword>
<reference evidence="12 13" key="1">
    <citation type="submission" date="2018-07" db="EMBL/GenBank/DDBJ databases">
        <title>Genomic Encyclopedia of Type Strains, Phase IV (KMG-IV): sequencing the most valuable type-strain genomes for metagenomic binning, comparative biology and taxonomic classification.</title>
        <authorList>
            <person name="Goeker M."/>
        </authorList>
    </citation>
    <scope>NUCLEOTIDE SEQUENCE [LARGE SCALE GENOMIC DNA]</scope>
    <source>
        <strain evidence="12 13">DSM 26725</strain>
    </source>
</reference>
<dbReference type="Gene3D" id="3.40.640.10">
    <property type="entry name" value="Type I PLP-dependent aspartate aminotransferase-like (Major domain)"/>
    <property type="match status" value="1"/>
</dbReference>
<dbReference type="InterPro" id="IPR016454">
    <property type="entry name" value="Cysteine_dSase"/>
</dbReference>
<dbReference type="InterPro" id="IPR015421">
    <property type="entry name" value="PyrdxlP-dep_Trfase_major"/>
</dbReference>
<feature type="domain" description="Aminotransferase class V" evidence="11">
    <location>
        <begin position="6"/>
        <end position="341"/>
    </location>
</feature>
<evidence type="ECO:0000256" key="3">
    <source>
        <dbReference type="ARBA" id="ARBA00006490"/>
    </source>
</evidence>
<gene>
    <name evidence="12" type="ORF">DFR46_0426</name>
</gene>
<evidence type="ECO:0000256" key="4">
    <source>
        <dbReference type="ARBA" id="ARBA00013558"/>
    </source>
</evidence>
<keyword evidence="13" id="KW-1185">Reference proteome</keyword>
<organism evidence="12 13">
    <name type="scientific">Parasphingopyxis lamellibrachiae</name>
    <dbReference type="NCBI Taxonomy" id="680125"/>
    <lineage>
        <taxon>Bacteria</taxon>
        <taxon>Pseudomonadati</taxon>
        <taxon>Pseudomonadota</taxon>
        <taxon>Alphaproteobacteria</taxon>
        <taxon>Sphingomonadales</taxon>
        <taxon>Sphingomonadaceae</taxon>
        <taxon>Parasphingopyxis</taxon>
    </lineage>
</organism>
<name>A0A3D9FCB3_9SPHN</name>
<evidence type="ECO:0000256" key="6">
    <source>
        <dbReference type="ARBA" id="ARBA00022723"/>
    </source>
</evidence>
<dbReference type="Pfam" id="PF00266">
    <property type="entry name" value="Aminotran_5"/>
    <property type="match status" value="1"/>
</dbReference>
<keyword evidence="7" id="KW-0663">Pyridoxal phosphate</keyword>
<comment type="caution">
    <text evidence="12">The sequence shown here is derived from an EMBL/GenBank/DDBJ whole genome shotgun (WGS) entry which is preliminary data.</text>
</comment>
<evidence type="ECO:0000256" key="1">
    <source>
        <dbReference type="ARBA" id="ARBA00001933"/>
    </source>
</evidence>
<evidence type="ECO:0000256" key="7">
    <source>
        <dbReference type="ARBA" id="ARBA00022898"/>
    </source>
</evidence>
<comment type="function">
    <text evidence="2">Catalyzes the removal of elemental sulfur atoms from cysteine to produce alanine. Seems to participate in the biosynthesis of the nitrogenase metalloclusters by providing the inorganic sulfur required for the Fe-S core formation.</text>
</comment>
<evidence type="ECO:0000256" key="8">
    <source>
        <dbReference type="ARBA" id="ARBA00023004"/>
    </source>
</evidence>
<evidence type="ECO:0000256" key="5">
    <source>
        <dbReference type="ARBA" id="ARBA00022679"/>
    </source>
</evidence>
<dbReference type="PIRSF" id="PIRSF005572">
    <property type="entry name" value="NifS"/>
    <property type="match status" value="1"/>
</dbReference>
<dbReference type="GO" id="GO:0031071">
    <property type="term" value="F:cysteine desulfurase activity"/>
    <property type="evidence" value="ECO:0007669"/>
    <property type="project" value="UniProtKB-EC"/>
</dbReference>
<dbReference type="InterPro" id="IPR015424">
    <property type="entry name" value="PyrdxlP-dep_Trfase"/>
</dbReference>
<dbReference type="Proteomes" id="UP000256310">
    <property type="component" value="Unassembled WGS sequence"/>
</dbReference>
<evidence type="ECO:0000259" key="11">
    <source>
        <dbReference type="Pfam" id="PF00266"/>
    </source>
</evidence>
<dbReference type="PANTHER" id="PTHR11601">
    <property type="entry name" value="CYSTEINE DESULFURYLASE FAMILY MEMBER"/>
    <property type="match status" value="1"/>
</dbReference>
<sequence length="357" mass="37424">MKERLYLDHAATTPMLPEAQEAMTAAFASWANPSSPHGEGRGARSDLEEARRRIAAALDWSGEVIFTSGASEAIALALSCVKAERLIVSAVEHDAVLRAAGDVERIPVDEQGRVDGGKLNWVLSGAEQQALVAIQAVNSETGVKQDLDDLRERIHVGGNILFSDCSQSAGKLPLPDADLIAISAHKLGGPPGIGALLVKDFTSLHALGGQERGYRPGTENLPAALGFAAALEAPTGWLGRAAELREHLDKAIEQEGGTVVAGIADRMPTIASYRMPGVAANAQLIQFDMAGIAVSAGSACSSGSLKSSHVLTAMGWSAEEAGEVVRVSFGPQTSRADIYRFMDVWKRLAAEGRGAVA</sequence>
<keyword evidence="5" id="KW-0808">Transferase</keyword>
<dbReference type="Gene3D" id="1.10.260.50">
    <property type="match status" value="1"/>
</dbReference>
<dbReference type="GO" id="GO:0046872">
    <property type="term" value="F:metal ion binding"/>
    <property type="evidence" value="ECO:0007669"/>
    <property type="project" value="UniProtKB-KW"/>
</dbReference>
<keyword evidence="8" id="KW-0408">Iron</keyword>
<dbReference type="Gene3D" id="3.90.1150.10">
    <property type="entry name" value="Aspartate Aminotransferase, domain 1"/>
    <property type="match status" value="1"/>
</dbReference>
<dbReference type="InterPro" id="IPR015422">
    <property type="entry name" value="PyrdxlP-dep_Trfase_small"/>
</dbReference>
<comment type="catalytic activity">
    <reaction evidence="10">
        <text>(sulfur carrier)-H + L-cysteine = (sulfur carrier)-SH + L-alanine</text>
        <dbReference type="Rhea" id="RHEA:43892"/>
        <dbReference type="Rhea" id="RHEA-COMP:14737"/>
        <dbReference type="Rhea" id="RHEA-COMP:14739"/>
        <dbReference type="ChEBI" id="CHEBI:29917"/>
        <dbReference type="ChEBI" id="CHEBI:35235"/>
        <dbReference type="ChEBI" id="CHEBI:57972"/>
        <dbReference type="ChEBI" id="CHEBI:64428"/>
        <dbReference type="EC" id="2.8.1.7"/>
    </reaction>
</comment>
<accession>A0A3D9FCB3</accession>
<evidence type="ECO:0000256" key="9">
    <source>
        <dbReference type="ARBA" id="ARBA00023014"/>
    </source>
</evidence>
<comment type="cofactor">
    <cofactor evidence="1">
        <name>pyridoxal 5'-phosphate</name>
        <dbReference type="ChEBI" id="CHEBI:597326"/>
    </cofactor>
</comment>
<evidence type="ECO:0000313" key="12">
    <source>
        <dbReference type="EMBL" id="RED15434.1"/>
    </source>
</evidence>
<dbReference type="AlphaFoldDB" id="A0A3D9FCB3"/>
<evidence type="ECO:0000256" key="2">
    <source>
        <dbReference type="ARBA" id="ARBA00003120"/>
    </source>
</evidence>
<evidence type="ECO:0000256" key="10">
    <source>
        <dbReference type="ARBA" id="ARBA00050776"/>
    </source>
</evidence>